<dbReference type="Gene3D" id="2.60.40.740">
    <property type="match status" value="1"/>
</dbReference>
<dbReference type="EMBL" id="MWWY01000045">
    <property type="protein sequence ID" value="OZG62606.1"/>
    <property type="molecule type" value="Genomic_DNA"/>
</dbReference>
<organism evidence="4 5">
    <name type="scientific">Bifidobacterium hapali</name>
    <dbReference type="NCBI Taxonomy" id="1630172"/>
    <lineage>
        <taxon>Bacteria</taxon>
        <taxon>Bacillati</taxon>
        <taxon>Actinomycetota</taxon>
        <taxon>Actinomycetes</taxon>
        <taxon>Bifidobacteriales</taxon>
        <taxon>Bifidobacteriaceae</taxon>
        <taxon>Bifidobacterium</taxon>
    </lineage>
</organism>
<keyword evidence="1" id="KW-1133">Transmembrane helix</keyword>
<evidence type="ECO:0000256" key="2">
    <source>
        <dbReference type="SAM" id="SignalP"/>
    </source>
</evidence>
<name>A0A261FV09_9BIFI</name>
<feature type="signal peptide" evidence="2">
    <location>
        <begin position="1"/>
        <end position="41"/>
    </location>
</feature>
<proteinExistence type="predicted"/>
<dbReference type="GO" id="GO:0005975">
    <property type="term" value="P:carbohydrate metabolic process"/>
    <property type="evidence" value="ECO:0007669"/>
    <property type="project" value="UniProtKB-ARBA"/>
</dbReference>
<dbReference type="InterPro" id="IPR026466">
    <property type="entry name" value="Fim_isopep_form_D2_dom"/>
</dbReference>
<feature type="transmembrane region" description="Helical" evidence="1">
    <location>
        <begin position="502"/>
        <end position="524"/>
    </location>
</feature>
<evidence type="ECO:0000313" key="4">
    <source>
        <dbReference type="EMBL" id="OZG62606.1"/>
    </source>
</evidence>
<feature type="domain" description="SpaA-like prealbumin fold" evidence="3">
    <location>
        <begin position="370"/>
        <end position="467"/>
    </location>
</feature>
<dbReference type="InterPro" id="IPR041033">
    <property type="entry name" value="SpaA_PFL_dom_1"/>
</dbReference>
<gene>
    <name evidence="4" type="ORF">BHAP_2080</name>
</gene>
<evidence type="ECO:0000259" key="3">
    <source>
        <dbReference type="Pfam" id="PF17802"/>
    </source>
</evidence>
<keyword evidence="2" id="KW-0732">Signal</keyword>
<comment type="caution">
    <text evidence="4">The sequence shown here is derived from an EMBL/GenBank/DDBJ whole genome shotgun (WGS) entry which is preliminary data.</text>
</comment>
<reference evidence="4 5" key="1">
    <citation type="journal article" date="2017" name="BMC Genomics">
        <title>Comparative genomic and phylogenomic analyses of the Bifidobacteriaceae family.</title>
        <authorList>
            <person name="Lugli G.A."/>
            <person name="Milani C."/>
            <person name="Turroni F."/>
            <person name="Duranti S."/>
            <person name="Mancabelli L."/>
            <person name="Mangifesta M."/>
            <person name="Ferrario C."/>
            <person name="Modesto M."/>
            <person name="Mattarelli P."/>
            <person name="Jiri K."/>
            <person name="van Sinderen D."/>
            <person name="Ventura M."/>
        </authorList>
    </citation>
    <scope>NUCLEOTIDE SEQUENCE [LARGE SCALE GENOMIC DNA]</scope>
    <source>
        <strain evidence="4 5">DSM 100202</strain>
    </source>
</reference>
<evidence type="ECO:0000313" key="5">
    <source>
        <dbReference type="Proteomes" id="UP000216074"/>
    </source>
</evidence>
<dbReference type="NCBIfam" id="TIGR04226">
    <property type="entry name" value="RrgB_K2N_iso_D2"/>
    <property type="match status" value="1"/>
</dbReference>
<dbReference type="Pfam" id="PF17802">
    <property type="entry name" value="SpaA"/>
    <property type="match status" value="1"/>
</dbReference>
<keyword evidence="1" id="KW-0472">Membrane</keyword>
<dbReference type="InterPro" id="IPR013783">
    <property type="entry name" value="Ig-like_fold"/>
</dbReference>
<protein>
    <recommendedName>
        <fullName evidence="3">SpaA-like prealbumin fold domain-containing protein</fullName>
    </recommendedName>
</protein>
<evidence type="ECO:0000256" key="1">
    <source>
        <dbReference type="SAM" id="Phobius"/>
    </source>
</evidence>
<dbReference type="AlphaFoldDB" id="A0A261FV09"/>
<sequence>MNMRTDNTEGPAGRIARCIAAAACLLAMIAGGAAHTPQAMAADGNLTIKAGDGSSLAGHTFNAYLLATYTDVVLKDTATVQSVSAKPSSDATSTWISKALQAANVTVDTAAGQNPASQMLRQTTGSQVTRTIAATLEANKAGHTPTKANQTSNGSSLTLAMTEGFYLITDSAGMPIIASTTIRGAAKMAAGPTLGSAHMKSKVSEPNKEIKRVDGTWKESAAATNGENREFRVRFTLPNALAANTVTVDDVMDGMEYVSGTFKAKISAGNNAGKDVTSLFGTVGASSSGKGFRVTSVASLIANYGTQQVELTYTAKITDAAKAKAASNTVKVTVNWLPGTIPPGIDPPDPGKDTVLVPTYDIDLKKISAASTEQNTIPVSGAKFTIKNETLNKWLNWNDSTKQWSYVDSADKAQQRATDANGMLHYRSLGAGSYLIVETEVPKGYFGFVKPSFRVTIDDNGVISITGVEQAGLTASVSKANGSTTTPVAVVKNVDNMSQLPMTGGVTIGVMGAGGLSVLCFALLSGVKAGKMRRDGLHDGLDLWRRS</sequence>
<keyword evidence="1" id="KW-0812">Transmembrane</keyword>
<accession>A0A261FV09</accession>
<keyword evidence="5" id="KW-1185">Reference proteome</keyword>
<feature type="chain" id="PRO_5013034592" description="SpaA-like prealbumin fold domain-containing protein" evidence="2">
    <location>
        <begin position="42"/>
        <end position="547"/>
    </location>
</feature>
<dbReference type="Gene3D" id="2.60.40.10">
    <property type="entry name" value="Immunoglobulins"/>
    <property type="match status" value="1"/>
</dbReference>
<dbReference type="Proteomes" id="UP000216074">
    <property type="component" value="Unassembled WGS sequence"/>
</dbReference>